<comment type="function">
    <text evidence="1">Component of the Mediator complex, a coactivator involved in the regulated transcription of nearly all RNA polymerase II-dependent genes. Mediator functions as a bridge to convey information from gene-specific regulatory proteins to the basal RNA polymerase II transcription machinery. Mediator is recruited to promoters by direct interactions with regulatory proteins and serves as a scaffold for the assembly of a functional preinitiation complex with RNA polymerase II and the general transcription factors.</text>
</comment>
<dbReference type="GO" id="GO:0006357">
    <property type="term" value="P:regulation of transcription by RNA polymerase II"/>
    <property type="evidence" value="ECO:0007669"/>
    <property type="project" value="InterPro"/>
</dbReference>
<protein>
    <recommendedName>
        <fullName evidence="1">Mediator of RNA polymerase II transcription subunit 18</fullName>
    </recommendedName>
    <alternativeName>
        <fullName evidence="1">Mediator complex subunit 18</fullName>
    </alternativeName>
</protein>
<dbReference type="EMBL" id="JAANBB010000184">
    <property type="protein sequence ID" value="KAF7547246.1"/>
    <property type="molecule type" value="Genomic_DNA"/>
</dbReference>
<dbReference type="Gene3D" id="2.40.320.10">
    <property type="entry name" value="Hypothetical Protein Pfu-838710-001"/>
    <property type="match status" value="1"/>
</dbReference>
<keyword evidence="1" id="KW-0539">Nucleus</keyword>
<dbReference type="Proteomes" id="UP000722485">
    <property type="component" value="Unassembled WGS sequence"/>
</dbReference>
<dbReference type="Pfam" id="PF09637">
    <property type="entry name" value="Med18"/>
    <property type="match status" value="1"/>
</dbReference>
<dbReference type="OrthoDB" id="5348092at2759"/>
<dbReference type="AlphaFoldDB" id="A0A9P5L9J0"/>
<keyword evidence="1" id="KW-0010">Activator</keyword>
<comment type="caution">
    <text evidence="2">The sequence shown here is derived from an EMBL/GenBank/DDBJ whole genome shotgun (WGS) entry which is preliminary data.</text>
</comment>
<comment type="subunit">
    <text evidence="1">Component of the Mediator complex.</text>
</comment>
<gene>
    <name evidence="1" type="primary">MED18</name>
    <name evidence="2" type="ORF">G7Z17_g7861</name>
</gene>
<dbReference type="InterPro" id="IPR019095">
    <property type="entry name" value="Mediator_Med18"/>
</dbReference>
<evidence type="ECO:0000313" key="3">
    <source>
        <dbReference type="Proteomes" id="UP000722485"/>
    </source>
</evidence>
<dbReference type="GO" id="GO:0003712">
    <property type="term" value="F:transcription coregulator activity"/>
    <property type="evidence" value="ECO:0007669"/>
    <property type="project" value="InterPro"/>
</dbReference>
<sequence>MYELFLTSLVEDSDFSAACAVLGGLCGMSPWESVHRVLYFQGPPRPVGISNQSSIDKPIRKDTGFLWKDLHQNLSRQSFVLQVRYEVLKDRDMGPNATPTNLDATPGILRWTDFPDPPHGRPLLTQRKKVELWEQKKLPSVMRDNHYQYDDPSLRAVQELTHPRFKTETIEEIYRFFREDIEFCLVRHHFLKPLDHYVPMEMRGQQASPSANLPAWESLTPIDVQKRWFLLVKANVLQDNKPDEIRKAQDQLLAIRSELEGVFEFRSIDRKVHDTRVAQQQQGIQALPQKVMLGKN</sequence>
<dbReference type="GO" id="GO:0016592">
    <property type="term" value="C:mediator complex"/>
    <property type="evidence" value="ECO:0007669"/>
    <property type="project" value="InterPro"/>
</dbReference>
<accession>A0A9P5L9J0</accession>
<name>A0A9P5L9J0_9HYPO</name>
<keyword evidence="1" id="KW-0804">Transcription</keyword>
<keyword evidence="1" id="KW-0805">Transcription regulation</keyword>
<comment type="subcellular location">
    <subcellularLocation>
        <location evidence="1">Nucleus</location>
    </subcellularLocation>
</comment>
<evidence type="ECO:0000313" key="2">
    <source>
        <dbReference type="EMBL" id="KAF7547246.1"/>
    </source>
</evidence>
<proteinExistence type="inferred from homology"/>
<reference evidence="2" key="1">
    <citation type="submission" date="2020-03" db="EMBL/GenBank/DDBJ databases">
        <title>Draft Genome Sequence of Cylindrodendrum hubeiense.</title>
        <authorList>
            <person name="Buettner E."/>
            <person name="Kellner H."/>
        </authorList>
    </citation>
    <scope>NUCLEOTIDE SEQUENCE</scope>
    <source>
        <strain evidence="2">IHI 201604</strain>
    </source>
</reference>
<evidence type="ECO:0000256" key="1">
    <source>
        <dbReference type="RuleBase" id="RU364150"/>
    </source>
</evidence>
<organism evidence="2 3">
    <name type="scientific">Cylindrodendrum hubeiense</name>
    <dbReference type="NCBI Taxonomy" id="595255"/>
    <lineage>
        <taxon>Eukaryota</taxon>
        <taxon>Fungi</taxon>
        <taxon>Dikarya</taxon>
        <taxon>Ascomycota</taxon>
        <taxon>Pezizomycotina</taxon>
        <taxon>Sordariomycetes</taxon>
        <taxon>Hypocreomycetidae</taxon>
        <taxon>Hypocreales</taxon>
        <taxon>Nectriaceae</taxon>
        <taxon>Cylindrodendrum</taxon>
    </lineage>
</organism>
<keyword evidence="3" id="KW-1185">Reference proteome</keyword>
<comment type="similarity">
    <text evidence="1">Belongs to the Mediator complex subunit 18 family.</text>
</comment>